<sequence length="232" mass="27417">MRALGEFSRHDRTLELLFRAYHTSEPRQRKIFEHAFLAYTLGMGLREFVWRLYFGALPATFVEFLLGYPPSFLGKFELTQITKFSQRSIIAKSFVAVIKQLERDPKEVPGALEILQRCSKRFELAKQRIILSYFTYDCMYSIRIILRIRLRWLLEASDCIQSCQENRQRPDWTQSGFPHFTWAQMRWSDTITGLKTLINMYMAIIDTICEGTNTDELPDIGIWNNELKFDMN</sequence>
<proteinExistence type="predicted"/>
<evidence type="ECO:0000313" key="2">
    <source>
        <dbReference type="Proteomes" id="UP000250078"/>
    </source>
</evidence>
<dbReference type="Proteomes" id="UP000250078">
    <property type="component" value="Unassembled WGS sequence"/>
</dbReference>
<evidence type="ECO:0000313" key="1">
    <source>
        <dbReference type="EMBL" id="OCK86744.1"/>
    </source>
</evidence>
<organism evidence="1 2">
    <name type="scientific">Cenococcum geophilum 1.58</name>
    <dbReference type="NCBI Taxonomy" id="794803"/>
    <lineage>
        <taxon>Eukaryota</taxon>
        <taxon>Fungi</taxon>
        <taxon>Dikarya</taxon>
        <taxon>Ascomycota</taxon>
        <taxon>Pezizomycotina</taxon>
        <taxon>Dothideomycetes</taxon>
        <taxon>Pleosporomycetidae</taxon>
        <taxon>Gloniales</taxon>
        <taxon>Gloniaceae</taxon>
        <taxon>Cenococcum</taxon>
    </lineage>
</organism>
<reference evidence="1 2" key="1">
    <citation type="journal article" date="2016" name="Nat. Commun.">
        <title>Ectomycorrhizal ecology is imprinted in the genome of the dominant symbiotic fungus Cenococcum geophilum.</title>
        <authorList>
            <consortium name="DOE Joint Genome Institute"/>
            <person name="Peter M."/>
            <person name="Kohler A."/>
            <person name="Ohm R.A."/>
            <person name="Kuo A."/>
            <person name="Krutzmann J."/>
            <person name="Morin E."/>
            <person name="Arend M."/>
            <person name="Barry K.W."/>
            <person name="Binder M."/>
            <person name="Choi C."/>
            <person name="Clum A."/>
            <person name="Copeland A."/>
            <person name="Grisel N."/>
            <person name="Haridas S."/>
            <person name="Kipfer T."/>
            <person name="LaButti K."/>
            <person name="Lindquist E."/>
            <person name="Lipzen A."/>
            <person name="Maire R."/>
            <person name="Meier B."/>
            <person name="Mihaltcheva S."/>
            <person name="Molinier V."/>
            <person name="Murat C."/>
            <person name="Poggeler S."/>
            <person name="Quandt C.A."/>
            <person name="Sperisen C."/>
            <person name="Tritt A."/>
            <person name="Tisserant E."/>
            <person name="Crous P.W."/>
            <person name="Henrissat B."/>
            <person name="Nehls U."/>
            <person name="Egli S."/>
            <person name="Spatafora J.W."/>
            <person name="Grigoriev I.V."/>
            <person name="Martin F.M."/>
        </authorList>
    </citation>
    <scope>NUCLEOTIDE SEQUENCE [LARGE SCALE GENOMIC DNA]</scope>
    <source>
        <strain evidence="1 2">1.58</strain>
    </source>
</reference>
<name>A0ACC8EKM1_9PEZI</name>
<dbReference type="EMBL" id="KV748287">
    <property type="protein sequence ID" value="OCK86744.1"/>
    <property type="molecule type" value="Genomic_DNA"/>
</dbReference>
<accession>A0ACC8EKM1</accession>
<keyword evidence="2" id="KW-1185">Reference proteome</keyword>
<protein>
    <submittedName>
        <fullName evidence="1">Uncharacterized protein</fullName>
    </submittedName>
</protein>
<gene>
    <name evidence="1" type="ORF">K441DRAFT_712959</name>
</gene>